<proteinExistence type="predicted"/>
<evidence type="ECO:0000313" key="3">
    <source>
        <dbReference type="Proteomes" id="UP000177445"/>
    </source>
</evidence>
<evidence type="ECO:0000256" key="1">
    <source>
        <dbReference type="SAM" id="Phobius"/>
    </source>
</evidence>
<dbReference type="EMBL" id="CP017715">
    <property type="protein sequence ID" value="AOY88576.1"/>
    <property type="molecule type" value="Genomic_DNA"/>
</dbReference>
<sequence length="115" mass="12686">MTLSSAIKRHPFAAISVAAVISLAPIYTLAGNDYDDRNRHDWAHSNMGKSYSMEEIRTLARANALKRYGPGATATIIANKDSDSYKIQLKDSRHNVVQETEVNVLGQLQQPSDAK</sequence>
<evidence type="ECO:0000313" key="2">
    <source>
        <dbReference type="EMBL" id="AOY88576.1"/>
    </source>
</evidence>
<keyword evidence="1" id="KW-0812">Transmembrane</keyword>
<gene>
    <name evidence="2" type="ORF">BKP64_10580</name>
</gene>
<name>A0A1D9GLQ9_9GAMM</name>
<dbReference type="STRING" id="1874317.BKP64_10580"/>
<accession>A0A1D9GLQ9</accession>
<protein>
    <submittedName>
        <fullName evidence="2">Uncharacterized protein</fullName>
    </submittedName>
</protein>
<organism evidence="2 3">
    <name type="scientific">Marinobacter salinus</name>
    <dbReference type="NCBI Taxonomy" id="1874317"/>
    <lineage>
        <taxon>Bacteria</taxon>
        <taxon>Pseudomonadati</taxon>
        <taxon>Pseudomonadota</taxon>
        <taxon>Gammaproteobacteria</taxon>
        <taxon>Pseudomonadales</taxon>
        <taxon>Marinobacteraceae</taxon>
        <taxon>Marinobacter</taxon>
    </lineage>
</organism>
<dbReference type="OrthoDB" id="9931138at2"/>
<keyword evidence="3" id="KW-1185">Reference proteome</keyword>
<dbReference type="AlphaFoldDB" id="A0A1D9GLQ9"/>
<dbReference type="RefSeq" id="WP_070969553.1">
    <property type="nucleotide sequence ID" value="NZ_CP017715.1"/>
</dbReference>
<dbReference type="Proteomes" id="UP000177445">
    <property type="component" value="Chromosome"/>
</dbReference>
<feature type="transmembrane region" description="Helical" evidence="1">
    <location>
        <begin position="12"/>
        <end position="30"/>
    </location>
</feature>
<keyword evidence="1" id="KW-1133">Transmembrane helix</keyword>
<keyword evidence="1" id="KW-0472">Membrane</keyword>
<reference evidence="2 3" key="1">
    <citation type="submission" date="2016-10" db="EMBL/GenBank/DDBJ databases">
        <title>Marinobacter salinus sp. nov., a moderately halophilic bacterium isolated from a tidal flat environment.</title>
        <authorList>
            <person name="Park S.-J."/>
        </authorList>
    </citation>
    <scope>NUCLEOTIDE SEQUENCE [LARGE SCALE GENOMIC DNA]</scope>
    <source>
        <strain evidence="2 3">Hb8</strain>
    </source>
</reference>
<dbReference type="KEGG" id="msq:BKP64_10580"/>